<dbReference type="Proteomes" id="UP001065298">
    <property type="component" value="Chromosome 8"/>
</dbReference>
<gene>
    <name evidence="1" type="ORF">NCS57_01073600</name>
</gene>
<comment type="caution">
    <text evidence="1">The sequence shown here is derived from an EMBL/GenBank/DDBJ whole genome shotgun (WGS) entry which is preliminary data.</text>
</comment>
<dbReference type="EMBL" id="CM046510">
    <property type="protein sequence ID" value="KAI8660946.1"/>
    <property type="molecule type" value="Genomic_DNA"/>
</dbReference>
<sequence>MLFRVSNLSRRGFHSAGARMAAPFPVPPADAHKRHVQTTLNYFKPLPNGQKPPTIYPFRPEKHDYSRWAEAVPVTVHDVAGEEQEYSLDKHGFSFFHHETKVADFSNSDLIKKEYLPEIEKVLKQATGASYVHAFNPIIRKPSPIPGKAAQGPVSLVHVDLTPEEAVKGARFDLGSEADQLMKGRFQVIHAWRPLKPIYKDPFAVADARSIPQEDLVHTKVIFPNREGSTFNVTSSPGHKFYYRFGQTPDIITLFKSFDSKEGVACRNPHSAFVDPSTVDYPDRESLKTPHLPALARQQEISLNNSRANRDPGCRAHRQLSEINPPLFSAQRGADEDEVECELMIHSLDDAPEYEALSYVWGCPVPQARIRLATGYAEVGPSLYAALRGLRYSDSPRMIWADSLCINQADISERNSQVQIMPDIYSRASRTLIWLSDATPELEGAILTFQLMPSRSPEESHSSGVQTSSGSQKRSEEPTQASAPPPLISRIYGPAVASLFSLPWFTRKWVIQEAVKSQNPVFVIGKQTLPWGILLDVALDLILSTFIIQLQQPQKSQQVATNAINLMLMASLRIEGPQNLMALLSETTNFSCTEDKDYLFSVLGLMPTSLRASPLLRPDYGISFSEMLQRLVRWSLEERRSLDFLGLCYFQPSTSGEPSWMPQLTRGFPDKPLPMRKHECFRAGGPSSITVAFADTRKLSMNGRMIDTIEATAAAWSRGVMAIAEVTEEDFSSRRFADLAETLTWARYREQDTSDSADAFHGYVNACKYIDSQTVDDGIDFKGFQSLVGPVIEHLGRFELSAGAGVINYCRLTALGDRICIFTGSSMPHVLRACGGGGKISSAIFRQNT</sequence>
<name>A0ACC0QQP5_9HYPO</name>
<accession>A0ACC0QQP5</accession>
<proteinExistence type="predicted"/>
<evidence type="ECO:0000313" key="2">
    <source>
        <dbReference type="Proteomes" id="UP001065298"/>
    </source>
</evidence>
<keyword evidence="2" id="KW-1185">Reference proteome</keyword>
<protein>
    <submittedName>
        <fullName evidence="1">Uncharacterized protein</fullName>
    </submittedName>
</protein>
<reference evidence="1" key="1">
    <citation type="submission" date="2022-06" db="EMBL/GenBank/DDBJ databases">
        <title>Fusarium solani species complex genomes reveal bases of compartmentalisation and animal pathogenesis.</title>
        <authorList>
            <person name="Tsai I.J."/>
        </authorList>
    </citation>
    <scope>NUCLEOTIDE SEQUENCE</scope>
    <source>
        <strain evidence="1">Fu6.1</strain>
    </source>
</reference>
<organism evidence="1 2">
    <name type="scientific">Fusarium keratoplasticum</name>
    <dbReference type="NCBI Taxonomy" id="1328300"/>
    <lineage>
        <taxon>Eukaryota</taxon>
        <taxon>Fungi</taxon>
        <taxon>Dikarya</taxon>
        <taxon>Ascomycota</taxon>
        <taxon>Pezizomycotina</taxon>
        <taxon>Sordariomycetes</taxon>
        <taxon>Hypocreomycetidae</taxon>
        <taxon>Hypocreales</taxon>
        <taxon>Nectriaceae</taxon>
        <taxon>Fusarium</taxon>
        <taxon>Fusarium solani species complex</taxon>
    </lineage>
</organism>
<evidence type="ECO:0000313" key="1">
    <source>
        <dbReference type="EMBL" id="KAI8660946.1"/>
    </source>
</evidence>